<dbReference type="SUPFAM" id="SSF159283">
    <property type="entry name" value="Guanosine diphospho-D-mannose pyrophosphorylase/mannose-6-phosphate isomerase linker domain"/>
    <property type="match status" value="1"/>
</dbReference>
<reference evidence="2 3" key="1">
    <citation type="journal article" date="2019" name="ISME J.">
        <title>Genome analyses of uncultured TG2/ZB3 bacteria in 'Margulisbacteria' specifically attached to ectosymbiotic spirochetes of protists in the termite gut.</title>
        <authorList>
            <person name="Utami Y.D."/>
            <person name="Kuwahara H."/>
            <person name="Igai K."/>
            <person name="Murakami T."/>
            <person name="Sugaya K."/>
            <person name="Morikawa T."/>
            <person name="Nagura Y."/>
            <person name="Yuki M."/>
            <person name="Deevong P."/>
            <person name="Inoue T."/>
            <person name="Kihara K."/>
            <person name="Lo N."/>
            <person name="Yamada A."/>
            <person name="Ohkuma M."/>
            <person name="Hongoh Y."/>
        </authorList>
    </citation>
    <scope>NUCLEOTIDE SEQUENCE [LARGE SCALE GENOMIC DNA]</scope>
    <source>
        <strain evidence="2">NkOx7-02</strain>
    </source>
</reference>
<dbReference type="EMBL" id="BGZO01000005">
    <property type="protein sequence ID" value="GBR75663.1"/>
    <property type="molecule type" value="Genomic_DNA"/>
</dbReference>
<accession>A0A388TFX8</accession>
<protein>
    <submittedName>
        <fullName evidence="2">Mannose-1-phosphate guanylyltransferase</fullName>
    </submittedName>
</protein>
<proteinExistence type="predicted"/>
<dbReference type="PANTHER" id="PTHR46390">
    <property type="entry name" value="MANNOSE-1-PHOSPHATE GUANYLYLTRANSFERASE"/>
    <property type="match status" value="1"/>
</dbReference>
<dbReference type="Pfam" id="PF00483">
    <property type="entry name" value="NTP_transferase"/>
    <property type="match status" value="1"/>
</dbReference>
<dbReference type="GO" id="GO:0009298">
    <property type="term" value="P:GDP-mannose biosynthetic process"/>
    <property type="evidence" value="ECO:0007669"/>
    <property type="project" value="TreeGrafter"/>
</dbReference>
<evidence type="ECO:0000313" key="3">
    <source>
        <dbReference type="Proteomes" id="UP000275925"/>
    </source>
</evidence>
<dbReference type="Proteomes" id="UP000275925">
    <property type="component" value="Unassembled WGS sequence"/>
</dbReference>
<dbReference type="InterPro" id="IPR005835">
    <property type="entry name" value="NTP_transferase_dom"/>
</dbReference>
<dbReference type="AlphaFoldDB" id="A0A388TFX8"/>
<evidence type="ECO:0000313" key="2">
    <source>
        <dbReference type="EMBL" id="GBR75663.1"/>
    </source>
</evidence>
<comment type="caution">
    <text evidence="2">The sequence shown here is derived from an EMBL/GenBank/DDBJ whole genome shotgun (WGS) entry which is preliminary data.</text>
</comment>
<keyword evidence="2" id="KW-0548">Nucleotidyltransferase</keyword>
<name>A0A388TFX8_9BACT</name>
<gene>
    <name evidence="2" type="primary">manC</name>
    <name evidence="2" type="ORF">NO2_0315</name>
</gene>
<dbReference type="SUPFAM" id="SSF53448">
    <property type="entry name" value="Nucleotide-diphospho-sugar transferases"/>
    <property type="match status" value="1"/>
</dbReference>
<organism evidence="2 3">
    <name type="scientific">Candidatus Termititenax persephonae</name>
    <dbReference type="NCBI Taxonomy" id="2218525"/>
    <lineage>
        <taxon>Bacteria</taxon>
        <taxon>Bacillati</taxon>
        <taxon>Candidatus Margulisiibacteriota</taxon>
        <taxon>Candidatus Termititenacia</taxon>
        <taxon>Candidatus Termititenacales</taxon>
        <taxon>Candidatus Termititenacaceae</taxon>
        <taxon>Candidatus Termititenax</taxon>
    </lineage>
</organism>
<dbReference type="InterPro" id="IPR049577">
    <property type="entry name" value="GMPP_N"/>
</dbReference>
<dbReference type="GO" id="GO:0004475">
    <property type="term" value="F:mannose-1-phosphate guanylyltransferase (GTP) activity"/>
    <property type="evidence" value="ECO:0007669"/>
    <property type="project" value="InterPro"/>
</dbReference>
<dbReference type="Gene3D" id="3.90.550.10">
    <property type="entry name" value="Spore Coat Polysaccharide Biosynthesis Protein SpsA, Chain A"/>
    <property type="match status" value="1"/>
</dbReference>
<feature type="domain" description="Nucleotidyl transferase" evidence="1">
    <location>
        <begin position="8"/>
        <end position="282"/>
    </location>
</feature>
<dbReference type="InterPro" id="IPR029044">
    <property type="entry name" value="Nucleotide-diphossugar_trans"/>
</dbReference>
<dbReference type="PANTHER" id="PTHR46390:SF1">
    <property type="entry name" value="MANNOSE-1-PHOSPHATE GUANYLYLTRANSFERASE"/>
    <property type="match status" value="1"/>
</dbReference>
<keyword evidence="3" id="KW-1185">Reference proteome</keyword>
<evidence type="ECO:0000259" key="1">
    <source>
        <dbReference type="Pfam" id="PF00483"/>
    </source>
</evidence>
<dbReference type="CDD" id="cd02509">
    <property type="entry name" value="GDP-M1P_Guanylyltransferase"/>
    <property type="match status" value="1"/>
</dbReference>
<dbReference type="InterPro" id="IPR051161">
    <property type="entry name" value="Mannose-6P_isomerase_type2"/>
</dbReference>
<sequence length="381" mass="42039">MAEPYVFVLAGGSGTRLAPLSLTSPGKLPKQFLALVGRQTMLQQTIERVPAGQVVVVPEERYVSAIREQCRDLPRQVEILAEPFGCNTAAAVGLCARYAQWRTGDEQTVLFFLPADHLMDRAVFGELFVQAVERALTGRIVTIGITPDRPETGYGYIQTSAAEGRLAVRAFVEKPDLPTAQKYLAAGGYFWNAGMFVMQADTALRALERDAPEIYNALLGIDFAQDWLTEIARQYQIIKDKKQNISIDYAVMEKEAANLELLPAPTALEWNDVGGWIALKKYFPPDAQNNLLLNYTPDKIKLAGLREMLVVDTENGILLCPQAQAQRAKEIIAGLEKKLTAETIDCQGVSIENHTARYIGAIGLQNIKVVYDHGELNISSL</sequence>
<keyword evidence="2" id="KW-0808">Transferase</keyword>